<feature type="domain" description="ABC transporter" evidence="10">
    <location>
        <begin position="338"/>
        <end position="571"/>
    </location>
</feature>
<dbReference type="Pfam" id="PF00664">
    <property type="entry name" value="ABC_membrane"/>
    <property type="match status" value="1"/>
</dbReference>
<dbReference type="PANTHER" id="PTHR24221:SF654">
    <property type="entry name" value="ATP-BINDING CASSETTE SUB-FAMILY B MEMBER 6"/>
    <property type="match status" value="1"/>
</dbReference>
<dbReference type="OrthoDB" id="9762778at2"/>
<dbReference type="PROSITE" id="PS50893">
    <property type="entry name" value="ABC_TRANSPORTER_2"/>
    <property type="match status" value="1"/>
</dbReference>
<evidence type="ECO:0000313" key="13">
    <source>
        <dbReference type="Proteomes" id="UP000255124"/>
    </source>
</evidence>
<dbReference type="GO" id="GO:0005524">
    <property type="term" value="F:ATP binding"/>
    <property type="evidence" value="ECO:0007669"/>
    <property type="project" value="UniProtKB-KW"/>
</dbReference>
<dbReference type="InterPro" id="IPR039421">
    <property type="entry name" value="Type_1_exporter"/>
</dbReference>
<feature type="transmembrane region" description="Helical" evidence="9">
    <location>
        <begin position="163"/>
        <end position="182"/>
    </location>
</feature>
<dbReference type="CDD" id="cd07346">
    <property type="entry name" value="ABC_6TM_exporters"/>
    <property type="match status" value="1"/>
</dbReference>
<feature type="domain" description="ABC transmembrane type-1" evidence="11">
    <location>
        <begin position="22"/>
        <end position="308"/>
    </location>
</feature>
<accession>A0A380WUS7</accession>
<evidence type="ECO:0000256" key="5">
    <source>
        <dbReference type="ARBA" id="ARBA00022741"/>
    </source>
</evidence>
<keyword evidence="8 9" id="KW-0472">Membrane</keyword>
<dbReference type="Gene3D" id="1.20.1560.10">
    <property type="entry name" value="ABC transporter type 1, transmembrane domain"/>
    <property type="match status" value="1"/>
</dbReference>
<dbReference type="InterPro" id="IPR017871">
    <property type="entry name" value="ABC_transporter-like_CS"/>
</dbReference>
<dbReference type="InterPro" id="IPR003593">
    <property type="entry name" value="AAA+_ATPase"/>
</dbReference>
<keyword evidence="3" id="KW-1003">Cell membrane</keyword>
<dbReference type="InterPro" id="IPR003439">
    <property type="entry name" value="ABC_transporter-like_ATP-bd"/>
</dbReference>
<feature type="transmembrane region" description="Helical" evidence="9">
    <location>
        <begin position="277"/>
        <end position="293"/>
    </location>
</feature>
<keyword evidence="7 9" id="KW-1133">Transmembrane helix</keyword>
<feature type="transmembrane region" description="Helical" evidence="9">
    <location>
        <begin position="244"/>
        <end position="271"/>
    </location>
</feature>
<feature type="transmembrane region" description="Helical" evidence="9">
    <location>
        <begin position="136"/>
        <end position="157"/>
    </location>
</feature>
<protein>
    <submittedName>
        <fullName evidence="12">Multidrug export ATP-binding/permease protein SAV1866</fullName>
        <ecNumber evidence="12">3.6.3.-</ecNumber>
    </submittedName>
</protein>
<evidence type="ECO:0000256" key="2">
    <source>
        <dbReference type="ARBA" id="ARBA00022448"/>
    </source>
</evidence>
<dbReference type="Proteomes" id="UP000255124">
    <property type="component" value="Unassembled WGS sequence"/>
</dbReference>
<evidence type="ECO:0000259" key="10">
    <source>
        <dbReference type="PROSITE" id="PS50893"/>
    </source>
</evidence>
<sequence>MLELVKNKYNLSEKEYKLVRQGIFFNALTNISKMLPVGICTYVLSQMFMHISSEKTDMALPITKYLFLSLCVIAIMTVLTYIEYTKTFIDIYKESANRRIEIAEFLRKLPLSFFAKRDLADLTTIIMTDTSGIEHALAHVIPQCYGTLISTIIIFVAMSFLNFKLTLALFWVIPIAFFVVFISRKMQIKYSQAFKKEKLGASDQIQMTLEMVKEIKAFGLENDYKISIKNRLNKFEQMQRKTELFSATILASAQMILKLGIVSVIFVGSILLLESKINLFTFIVFLFSSGLIYEPINSLMNALTEILQAEVLVDRIDSIKEEKVEKDILNADLEKLDILFENVCFRYDDMNVLNDVTFIAQEGKKTALVGSSGSGKSTALKLAAGFYKPNKGRICVGGEDIAKLNSEELLKYYSIVFQDVLLFDNTILENIRLGNKNATDKEVIEAAKLANCHEFISKLPDGYNTYIGENGKLLSGGEKQRLSIARAIIKDAPIVLLDEVTSALDIQNENLVQEAINRITRNKTVIVIAHKLDTIKDCDSIVVFNKGRIVECGNHEDLIKLNGFYKNLVDAQRDTYK</sequence>
<evidence type="ECO:0000256" key="3">
    <source>
        <dbReference type="ARBA" id="ARBA00022475"/>
    </source>
</evidence>
<dbReference type="EC" id="3.6.3.-" evidence="12"/>
<dbReference type="GO" id="GO:0005886">
    <property type="term" value="C:plasma membrane"/>
    <property type="evidence" value="ECO:0007669"/>
    <property type="project" value="UniProtKB-SubCell"/>
</dbReference>
<dbReference type="PANTHER" id="PTHR24221">
    <property type="entry name" value="ATP-BINDING CASSETTE SUB-FAMILY B"/>
    <property type="match status" value="1"/>
</dbReference>
<dbReference type="FunFam" id="3.40.50.300:FF:000221">
    <property type="entry name" value="Multidrug ABC transporter ATP-binding protein"/>
    <property type="match status" value="1"/>
</dbReference>
<evidence type="ECO:0000256" key="6">
    <source>
        <dbReference type="ARBA" id="ARBA00022840"/>
    </source>
</evidence>
<dbReference type="SUPFAM" id="SSF90123">
    <property type="entry name" value="ABC transporter transmembrane region"/>
    <property type="match status" value="1"/>
</dbReference>
<evidence type="ECO:0000313" key="12">
    <source>
        <dbReference type="EMBL" id="SUU92716.1"/>
    </source>
</evidence>
<reference evidence="12 13" key="1">
    <citation type="submission" date="2018-06" db="EMBL/GenBank/DDBJ databases">
        <authorList>
            <consortium name="Pathogen Informatics"/>
            <person name="Doyle S."/>
        </authorList>
    </citation>
    <scope>NUCLEOTIDE SEQUENCE [LARGE SCALE GENOMIC DNA]</scope>
    <source>
        <strain evidence="12 13">NCTC9810</strain>
    </source>
</reference>
<keyword evidence="4 9" id="KW-0812">Transmembrane</keyword>
<dbReference type="Pfam" id="PF00005">
    <property type="entry name" value="ABC_tran"/>
    <property type="match status" value="1"/>
</dbReference>
<dbReference type="PROSITE" id="PS00211">
    <property type="entry name" value="ABC_TRANSPORTER_1"/>
    <property type="match status" value="1"/>
</dbReference>
<gene>
    <name evidence="12" type="ORF">NCTC9810_01053</name>
</gene>
<dbReference type="AlphaFoldDB" id="A0A380WUS7"/>
<dbReference type="SUPFAM" id="SSF52540">
    <property type="entry name" value="P-loop containing nucleoside triphosphate hydrolases"/>
    <property type="match status" value="1"/>
</dbReference>
<dbReference type="SMART" id="SM00382">
    <property type="entry name" value="AAA"/>
    <property type="match status" value="1"/>
</dbReference>
<evidence type="ECO:0000256" key="1">
    <source>
        <dbReference type="ARBA" id="ARBA00004651"/>
    </source>
</evidence>
<keyword evidence="6 12" id="KW-0067">ATP-binding</keyword>
<evidence type="ECO:0000256" key="4">
    <source>
        <dbReference type="ARBA" id="ARBA00022692"/>
    </source>
</evidence>
<proteinExistence type="predicted"/>
<evidence type="ECO:0000256" key="7">
    <source>
        <dbReference type="ARBA" id="ARBA00022989"/>
    </source>
</evidence>
<dbReference type="PROSITE" id="PS50929">
    <property type="entry name" value="ABC_TM1F"/>
    <property type="match status" value="1"/>
</dbReference>
<dbReference type="GO" id="GO:0140359">
    <property type="term" value="F:ABC-type transporter activity"/>
    <property type="evidence" value="ECO:0007669"/>
    <property type="project" value="InterPro"/>
</dbReference>
<keyword evidence="5" id="KW-0547">Nucleotide-binding</keyword>
<organism evidence="12 13">
    <name type="scientific">Anaerococcus octavius</name>
    <dbReference type="NCBI Taxonomy" id="54007"/>
    <lineage>
        <taxon>Bacteria</taxon>
        <taxon>Bacillati</taxon>
        <taxon>Bacillota</taxon>
        <taxon>Tissierellia</taxon>
        <taxon>Tissierellales</taxon>
        <taxon>Peptoniphilaceae</taxon>
        <taxon>Anaerococcus</taxon>
    </lineage>
</organism>
<evidence type="ECO:0000256" key="8">
    <source>
        <dbReference type="ARBA" id="ARBA00023136"/>
    </source>
</evidence>
<evidence type="ECO:0000256" key="9">
    <source>
        <dbReference type="SAM" id="Phobius"/>
    </source>
</evidence>
<evidence type="ECO:0000259" key="11">
    <source>
        <dbReference type="PROSITE" id="PS50929"/>
    </source>
</evidence>
<dbReference type="EMBL" id="UFTA01000002">
    <property type="protein sequence ID" value="SUU92716.1"/>
    <property type="molecule type" value="Genomic_DNA"/>
</dbReference>
<name>A0A380WUS7_9FIRM</name>
<comment type="subcellular location">
    <subcellularLocation>
        <location evidence="1">Cell membrane</location>
        <topology evidence="1">Multi-pass membrane protein</topology>
    </subcellularLocation>
</comment>
<keyword evidence="2" id="KW-0813">Transport</keyword>
<dbReference type="GO" id="GO:0034040">
    <property type="term" value="F:ATPase-coupled lipid transmembrane transporter activity"/>
    <property type="evidence" value="ECO:0007669"/>
    <property type="project" value="TreeGrafter"/>
</dbReference>
<dbReference type="InterPro" id="IPR011527">
    <property type="entry name" value="ABC1_TM_dom"/>
</dbReference>
<dbReference type="InterPro" id="IPR027417">
    <property type="entry name" value="P-loop_NTPase"/>
</dbReference>
<feature type="transmembrane region" description="Helical" evidence="9">
    <location>
        <begin position="65"/>
        <end position="84"/>
    </location>
</feature>
<keyword evidence="12" id="KW-0378">Hydrolase</keyword>
<dbReference type="Gene3D" id="3.40.50.300">
    <property type="entry name" value="P-loop containing nucleotide triphosphate hydrolases"/>
    <property type="match status" value="1"/>
</dbReference>
<feature type="transmembrane region" description="Helical" evidence="9">
    <location>
        <begin position="23"/>
        <end position="45"/>
    </location>
</feature>
<dbReference type="InterPro" id="IPR036640">
    <property type="entry name" value="ABC1_TM_sf"/>
</dbReference>
<dbReference type="GO" id="GO:0016887">
    <property type="term" value="F:ATP hydrolysis activity"/>
    <property type="evidence" value="ECO:0007669"/>
    <property type="project" value="InterPro"/>
</dbReference>